<protein>
    <submittedName>
        <fullName evidence="2">Uncharacterized protein</fullName>
    </submittedName>
</protein>
<feature type="compositionally biased region" description="Basic and acidic residues" evidence="1">
    <location>
        <begin position="63"/>
        <end position="77"/>
    </location>
</feature>
<proteinExistence type="predicted"/>
<evidence type="ECO:0000313" key="2">
    <source>
        <dbReference type="EMBL" id="KAK2549443.1"/>
    </source>
</evidence>
<dbReference type="Proteomes" id="UP001249851">
    <property type="component" value="Unassembled WGS sequence"/>
</dbReference>
<gene>
    <name evidence="2" type="ORF">P5673_030118</name>
</gene>
<evidence type="ECO:0000256" key="1">
    <source>
        <dbReference type="SAM" id="MobiDB-lite"/>
    </source>
</evidence>
<dbReference type="EMBL" id="JARQWQ010000126">
    <property type="protein sequence ID" value="KAK2549443.1"/>
    <property type="molecule type" value="Genomic_DNA"/>
</dbReference>
<sequence>MYADKRANAKPSLMREGDTVWLRQEKKNKLSTPFEGIPYTVFQKKGSMVTAKRTTDGRMVTRNTKDFKSCPPSKKEATQTYTVG</sequence>
<comment type="caution">
    <text evidence="2">The sequence shown here is derived from an EMBL/GenBank/DDBJ whole genome shotgun (WGS) entry which is preliminary data.</text>
</comment>
<keyword evidence="3" id="KW-1185">Reference proteome</keyword>
<reference evidence="2" key="2">
    <citation type="journal article" date="2023" name="Science">
        <title>Genomic signatures of disease resistance in endangered staghorn corals.</title>
        <authorList>
            <person name="Vollmer S.V."/>
            <person name="Selwyn J.D."/>
            <person name="Despard B.A."/>
            <person name="Roesel C.L."/>
        </authorList>
    </citation>
    <scope>NUCLEOTIDE SEQUENCE</scope>
    <source>
        <strain evidence="2">K2</strain>
    </source>
</reference>
<evidence type="ECO:0000313" key="3">
    <source>
        <dbReference type="Proteomes" id="UP001249851"/>
    </source>
</evidence>
<name>A0AAD9PUS8_ACRCE</name>
<feature type="region of interest" description="Disordered" evidence="1">
    <location>
        <begin position="62"/>
        <end position="84"/>
    </location>
</feature>
<accession>A0AAD9PUS8</accession>
<organism evidence="2 3">
    <name type="scientific">Acropora cervicornis</name>
    <name type="common">Staghorn coral</name>
    <dbReference type="NCBI Taxonomy" id="6130"/>
    <lineage>
        <taxon>Eukaryota</taxon>
        <taxon>Metazoa</taxon>
        <taxon>Cnidaria</taxon>
        <taxon>Anthozoa</taxon>
        <taxon>Hexacorallia</taxon>
        <taxon>Scleractinia</taxon>
        <taxon>Astrocoeniina</taxon>
        <taxon>Acroporidae</taxon>
        <taxon>Acropora</taxon>
    </lineage>
</organism>
<dbReference type="AlphaFoldDB" id="A0AAD9PUS8"/>
<reference evidence="2" key="1">
    <citation type="journal article" date="2023" name="G3 (Bethesda)">
        <title>Whole genome assembly and annotation of the endangered Caribbean coral Acropora cervicornis.</title>
        <authorList>
            <person name="Selwyn J.D."/>
            <person name="Vollmer S.V."/>
        </authorList>
    </citation>
    <scope>NUCLEOTIDE SEQUENCE</scope>
    <source>
        <strain evidence="2">K2</strain>
    </source>
</reference>